<evidence type="ECO:0000313" key="4">
    <source>
        <dbReference type="Proteomes" id="UP000770785"/>
    </source>
</evidence>
<dbReference type="InterPro" id="IPR050282">
    <property type="entry name" value="Cycloisomerase_2"/>
</dbReference>
<evidence type="ECO:0000256" key="2">
    <source>
        <dbReference type="ARBA" id="ARBA00022526"/>
    </source>
</evidence>
<evidence type="ECO:0000256" key="1">
    <source>
        <dbReference type="ARBA" id="ARBA00005564"/>
    </source>
</evidence>
<reference evidence="3 4" key="1">
    <citation type="submission" date="2020-03" db="EMBL/GenBank/DDBJ databases">
        <title>Genomic Encyclopedia of Type Strains, Phase IV (KMG-IV): sequencing the most valuable type-strain genomes for metagenomic binning, comparative biology and taxonomic classification.</title>
        <authorList>
            <person name="Goeker M."/>
        </authorList>
    </citation>
    <scope>NUCLEOTIDE SEQUENCE [LARGE SCALE GENOMIC DNA]</scope>
    <source>
        <strain evidence="3 4">DSM 105096</strain>
    </source>
</reference>
<keyword evidence="2" id="KW-0119">Carbohydrate metabolism</keyword>
<protein>
    <submittedName>
        <fullName evidence="3">6-phosphogluconolactonase</fullName>
        <ecNumber evidence="3">3.1.1.31</ecNumber>
    </submittedName>
</protein>
<proteinExistence type="inferred from homology"/>
<organism evidence="3 4">
    <name type="scientific">Neolewinella antarctica</name>
    <dbReference type="NCBI Taxonomy" id="442734"/>
    <lineage>
        <taxon>Bacteria</taxon>
        <taxon>Pseudomonadati</taxon>
        <taxon>Bacteroidota</taxon>
        <taxon>Saprospiria</taxon>
        <taxon>Saprospirales</taxon>
        <taxon>Lewinellaceae</taxon>
        <taxon>Neolewinella</taxon>
    </lineage>
</organism>
<keyword evidence="2" id="KW-0313">Glucose metabolism</keyword>
<dbReference type="Proteomes" id="UP000770785">
    <property type="component" value="Unassembled WGS sequence"/>
</dbReference>
<comment type="similarity">
    <text evidence="1">Belongs to the cycloisomerase 2 family.</text>
</comment>
<comment type="caution">
    <text evidence="3">The sequence shown here is derived from an EMBL/GenBank/DDBJ whole genome shotgun (WGS) entry which is preliminary data.</text>
</comment>
<dbReference type="InterPro" id="IPR015943">
    <property type="entry name" value="WD40/YVTN_repeat-like_dom_sf"/>
</dbReference>
<dbReference type="GO" id="GO:0017057">
    <property type="term" value="F:6-phosphogluconolactonase activity"/>
    <property type="evidence" value="ECO:0007669"/>
    <property type="project" value="UniProtKB-EC"/>
</dbReference>
<dbReference type="PANTHER" id="PTHR30344">
    <property type="entry name" value="6-PHOSPHOGLUCONOLACTONASE-RELATED"/>
    <property type="match status" value="1"/>
</dbReference>
<gene>
    <name evidence="3" type="ORF">GGR27_001968</name>
</gene>
<dbReference type="Gene3D" id="2.130.10.10">
    <property type="entry name" value="YVTN repeat-like/Quinoprotein amine dehydrogenase"/>
    <property type="match status" value="1"/>
</dbReference>
<accession>A0ABX0XB13</accession>
<keyword evidence="4" id="KW-1185">Reference proteome</keyword>
<keyword evidence="3" id="KW-0378">Hydrolase</keyword>
<dbReference type="InterPro" id="IPR011048">
    <property type="entry name" value="Haem_d1_sf"/>
</dbReference>
<evidence type="ECO:0000313" key="3">
    <source>
        <dbReference type="EMBL" id="NJC26469.1"/>
    </source>
</evidence>
<dbReference type="EC" id="3.1.1.31" evidence="3"/>
<dbReference type="InterPro" id="IPR019405">
    <property type="entry name" value="Lactonase_7-beta_prop"/>
</dbReference>
<dbReference type="Pfam" id="PF10282">
    <property type="entry name" value="Lactonase"/>
    <property type="match status" value="1"/>
</dbReference>
<dbReference type="EMBL" id="JAATJH010000002">
    <property type="protein sequence ID" value="NJC26469.1"/>
    <property type="molecule type" value="Genomic_DNA"/>
</dbReference>
<dbReference type="SUPFAM" id="SSF51004">
    <property type="entry name" value="C-terminal (heme d1) domain of cytochrome cd1-nitrite reductase"/>
    <property type="match status" value="1"/>
</dbReference>
<name>A0ABX0XB13_9BACT</name>
<sequence length="337" mass="36829">MDENTPGKARGISVYDWLPGEAGLKFLGFVKTSNPSYVLTDQSRQIIYAVNEHSAAEGAAVVAFKVSRKKEDKLSFREIGQVPLAGDDPCHLAFAGRNLVVSCYTSGQVMILPLDVEGALGTVSQTFTFAADNGREAHAHCSVFQPLPAQILVADLGSDRLRVLRREDDGSFTHAAELDLEFPDKQGPRHVALHPTGQYAVVNGEREGRVRLLTLSGDRPRITHTANALPERVLDEAWGAAIRISKNGKMVYTTDRNFSVVHALRIDERSAVVRFRHSDPSGGDQPRDVILSPDGDWLFTANTASSSVGIFKIDPSGELTHYRTVPKVPTPTSFAWL</sequence>
<dbReference type="PANTHER" id="PTHR30344:SF1">
    <property type="entry name" value="6-PHOSPHOGLUCONOLACTONASE"/>
    <property type="match status" value="1"/>
</dbReference>